<keyword evidence="7 8" id="KW-0464">Manganese</keyword>
<evidence type="ECO:0000256" key="7">
    <source>
        <dbReference type="ARBA" id="ARBA00023211"/>
    </source>
</evidence>
<evidence type="ECO:0000256" key="4">
    <source>
        <dbReference type="ARBA" id="ARBA00022989"/>
    </source>
</evidence>
<dbReference type="PANTHER" id="PTHR35529:SF1">
    <property type="entry name" value="MANGANESE EFFLUX PUMP MNTP-RELATED"/>
    <property type="match status" value="1"/>
</dbReference>
<dbReference type="PANTHER" id="PTHR35529">
    <property type="entry name" value="MANGANESE EFFLUX PUMP MNTP-RELATED"/>
    <property type="match status" value="1"/>
</dbReference>
<keyword evidence="4 8" id="KW-1133">Transmembrane helix</keyword>
<feature type="transmembrane region" description="Helical" evidence="8">
    <location>
        <begin position="165"/>
        <end position="185"/>
    </location>
</feature>
<dbReference type="Proteomes" id="UP000433309">
    <property type="component" value="Unassembled WGS sequence"/>
</dbReference>
<keyword evidence="2 8" id="KW-1003">Cell membrane</keyword>
<reference evidence="10 11" key="1">
    <citation type="submission" date="2019-11" db="EMBL/GenBank/DDBJ databases">
        <title>Novel species isolated from a subtropical stream in China.</title>
        <authorList>
            <person name="Lu H."/>
        </authorList>
    </citation>
    <scope>NUCLEOTIDE SEQUENCE [LARGE SCALE GENOMIC DNA]</scope>
    <source>
        <strain evidence="10 11">FT80W</strain>
    </source>
</reference>
<dbReference type="GO" id="GO:0005886">
    <property type="term" value="C:plasma membrane"/>
    <property type="evidence" value="ECO:0007669"/>
    <property type="project" value="UniProtKB-SubCell"/>
</dbReference>
<evidence type="ECO:0000256" key="1">
    <source>
        <dbReference type="ARBA" id="ARBA00022448"/>
    </source>
</evidence>
<dbReference type="RefSeq" id="WP_154381877.1">
    <property type="nucleotide sequence ID" value="NZ_WKJK01000017.1"/>
</dbReference>
<evidence type="ECO:0000313" key="11">
    <source>
        <dbReference type="Proteomes" id="UP000433309"/>
    </source>
</evidence>
<feature type="transmembrane region" description="Helical" evidence="8">
    <location>
        <begin position="68"/>
        <end position="85"/>
    </location>
</feature>
<evidence type="ECO:0000256" key="5">
    <source>
        <dbReference type="ARBA" id="ARBA00023065"/>
    </source>
</evidence>
<feature type="transmembrane region" description="Helical" evidence="8">
    <location>
        <begin position="105"/>
        <end position="126"/>
    </location>
</feature>
<dbReference type="AlphaFoldDB" id="A0A6I2L5M7"/>
<comment type="caution">
    <text evidence="10">The sequence shown here is derived from an EMBL/GenBank/DDBJ whole genome shotgun (WGS) entry which is preliminary data.</text>
</comment>
<dbReference type="GO" id="GO:0005384">
    <property type="term" value="F:manganese ion transmembrane transporter activity"/>
    <property type="evidence" value="ECO:0007669"/>
    <property type="project" value="UniProtKB-UniRule"/>
</dbReference>
<proteinExistence type="inferred from homology"/>
<evidence type="ECO:0000256" key="3">
    <source>
        <dbReference type="ARBA" id="ARBA00022692"/>
    </source>
</evidence>
<dbReference type="InterPro" id="IPR022929">
    <property type="entry name" value="Put_MntP"/>
</dbReference>
<feature type="signal peptide" evidence="9">
    <location>
        <begin position="1"/>
        <end position="19"/>
    </location>
</feature>
<accession>A0A6I2L5M7</accession>
<dbReference type="HAMAP" id="MF_01521">
    <property type="entry name" value="MntP_pump"/>
    <property type="match status" value="1"/>
</dbReference>
<keyword evidence="5 8" id="KW-0406">Ion transport</keyword>
<dbReference type="EMBL" id="WKJK01000017">
    <property type="protein sequence ID" value="MRW93451.1"/>
    <property type="molecule type" value="Genomic_DNA"/>
</dbReference>
<keyword evidence="3 8" id="KW-0812">Transmembrane</keyword>
<name>A0A6I2L5M7_9BURK</name>
<comment type="caution">
    <text evidence="8">Lacks conserved residue(s) required for the propagation of feature annotation.</text>
</comment>
<comment type="function">
    <text evidence="8">Probably functions as a manganese efflux pump.</text>
</comment>
<sequence>MNFLATAALSLAMSTDAFAVAVSKGATVQKPNLRQALRMGLIFGVIEGTTPLIGWAIGQAAARYVEQWDHWIAFGMLLILGAMMIRESFSKDEEETAAPDQQSFALLAVTGIATSIDAMAVGASLAFINANIYVIAAAIGFSTFLMVTIGVMVGRALGRLIGKRAELLGGIVLILIGCTILYEHIGAA</sequence>
<keyword evidence="6 8" id="KW-0472">Membrane</keyword>
<dbReference type="Pfam" id="PF02659">
    <property type="entry name" value="Mntp"/>
    <property type="match status" value="1"/>
</dbReference>
<keyword evidence="11" id="KW-1185">Reference proteome</keyword>
<keyword evidence="9" id="KW-0732">Signal</keyword>
<comment type="subcellular location">
    <subcellularLocation>
        <location evidence="8">Cell membrane</location>
        <topology evidence="8">Multi-pass membrane protein</topology>
    </subcellularLocation>
</comment>
<gene>
    <name evidence="8" type="primary">mntP</name>
    <name evidence="10" type="ORF">GJ699_26015</name>
</gene>
<evidence type="ECO:0000256" key="9">
    <source>
        <dbReference type="SAM" id="SignalP"/>
    </source>
</evidence>
<dbReference type="InterPro" id="IPR003810">
    <property type="entry name" value="Mntp/YtaF"/>
</dbReference>
<feature type="chain" id="PRO_5026174402" description="Putative manganese efflux pump MntP" evidence="9">
    <location>
        <begin position="20"/>
        <end position="188"/>
    </location>
</feature>
<comment type="similarity">
    <text evidence="8">Belongs to the MntP (TC 9.B.29) family.</text>
</comment>
<evidence type="ECO:0000313" key="10">
    <source>
        <dbReference type="EMBL" id="MRW93451.1"/>
    </source>
</evidence>
<keyword evidence="1 8" id="KW-0813">Transport</keyword>
<protein>
    <recommendedName>
        <fullName evidence="8">Putative manganese efflux pump MntP</fullName>
    </recommendedName>
</protein>
<organism evidence="10 11">
    <name type="scientific">Duganella guangzhouensis</name>
    <dbReference type="NCBI Taxonomy" id="2666084"/>
    <lineage>
        <taxon>Bacteria</taxon>
        <taxon>Pseudomonadati</taxon>
        <taxon>Pseudomonadota</taxon>
        <taxon>Betaproteobacteria</taxon>
        <taxon>Burkholderiales</taxon>
        <taxon>Oxalobacteraceae</taxon>
        <taxon>Telluria group</taxon>
        <taxon>Duganella</taxon>
    </lineage>
</organism>
<evidence type="ECO:0000256" key="8">
    <source>
        <dbReference type="HAMAP-Rule" id="MF_01521"/>
    </source>
</evidence>
<evidence type="ECO:0000256" key="2">
    <source>
        <dbReference type="ARBA" id="ARBA00022475"/>
    </source>
</evidence>
<evidence type="ECO:0000256" key="6">
    <source>
        <dbReference type="ARBA" id="ARBA00023136"/>
    </source>
</evidence>
<feature type="transmembrane region" description="Helical" evidence="8">
    <location>
        <begin position="132"/>
        <end position="153"/>
    </location>
</feature>